<reference evidence="1 2" key="1">
    <citation type="journal article" date="2024" name="Commun. Biol.">
        <title>Comparative genomic analysis of thermophilic fungi reveals convergent evolutionary adaptations and gene losses.</title>
        <authorList>
            <person name="Steindorff A.S."/>
            <person name="Aguilar-Pontes M.V."/>
            <person name="Robinson A.J."/>
            <person name="Andreopoulos B."/>
            <person name="LaButti K."/>
            <person name="Kuo A."/>
            <person name="Mondo S."/>
            <person name="Riley R."/>
            <person name="Otillar R."/>
            <person name="Haridas S."/>
            <person name="Lipzen A."/>
            <person name="Grimwood J."/>
            <person name="Schmutz J."/>
            <person name="Clum A."/>
            <person name="Reid I.D."/>
            <person name="Moisan M.C."/>
            <person name="Butler G."/>
            <person name="Nguyen T.T.M."/>
            <person name="Dewar K."/>
            <person name="Conant G."/>
            <person name="Drula E."/>
            <person name="Henrissat B."/>
            <person name="Hansel C."/>
            <person name="Singer S."/>
            <person name="Hutchinson M.I."/>
            <person name="de Vries R.P."/>
            <person name="Natvig D.O."/>
            <person name="Powell A.J."/>
            <person name="Tsang A."/>
            <person name="Grigoriev I.V."/>
        </authorList>
    </citation>
    <scope>NUCLEOTIDE SEQUENCE [LARGE SCALE GENOMIC DNA]</scope>
    <source>
        <strain evidence="1 2">ATCC 24622</strain>
    </source>
</reference>
<keyword evidence="2" id="KW-1185">Reference proteome</keyword>
<evidence type="ECO:0000313" key="2">
    <source>
        <dbReference type="Proteomes" id="UP001586593"/>
    </source>
</evidence>
<gene>
    <name evidence="1" type="ORF">VTK73DRAFT_7029</name>
</gene>
<sequence>MTPLHYPGKLTQLNFANRRYPTCRSTAVSTSTSTSERLWSHLPGTKRIPSFGPFVPPKLIVFPSNFSTDSPYPKDQRREGEGLLFIITNSVPGLGISF</sequence>
<evidence type="ECO:0000313" key="1">
    <source>
        <dbReference type="EMBL" id="KAL1879392.1"/>
    </source>
</evidence>
<protein>
    <submittedName>
        <fullName evidence="1">Uncharacterized protein</fullName>
    </submittedName>
</protein>
<dbReference type="Proteomes" id="UP001586593">
    <property type="component" value="Unassembled WGS sequence"/>
</dbReference>
<accession>A0ABR3XTS1</accession>
<organism evidence="1 2">
    <name type="scientific">Phialemonium thermophilum</name>
    <dbReference type="NCBI Taxonomy" id="223376"/>
    <lineage>
        <taxon>Eukaryota</taxon>
        <taxon>Fungi</taxon>
        <taxon>Dikarya</taxon>
        <taxon>Ascomycota</taxon>
        <taxon>Pezizomycotina</taxon>
        <taxon>Sordariomycetes</taxon>
        <taxon>Sordariomycetidae</taxon>
        <taxon>Cephalothecales</taxon>
        <taxon>Cephalothecaceae</taxon>
        <taxon>Phialemonium</taxon>
    </lineage>
</organism>
<name>A0ABR3XTS1_9PEZI</name>
<dbReference type="EMBL" id="JAZHXJ010000042">
    <property type="protein sequence ID" value="KAL1879392.1"/>
    <property type="molecule type" value="Genomic_DNA"/>
</dbReference>
<comment type="caution">
    <text evidence="1">The sequence shown here is derived from an EMBL/GenBank/DDBJ whole genome shotgun (WGS) entry which is preliminary data.</text>
</comment>
<proteinExistence type="predicted"/>